<feature type="transmembrane region" description="Helical" evidence="1">
    <location>
        <begin position="426"/>
        <end position="443"/>
    </location>
</feature>
<dbReference type="STRING" id="74649.A0A2P6Q296"/>
<dbReference type="Gramene" id="PRQ28318">
    <property type="protein sequence ID" value="PRQ28318"/>
    <property type="gene ID" value="RchiOBHm_Chr5g0001771"/>
</dbReference>
<accession>A0A2P6Q296</accession>
<keyword evidence="1" id="KW-0812">Transmembrane</keyword>
<keyword evidence="3" id="KW-1185">Reference proteome</keyword>
<feature type="transmembrane region" description="Helical" evidence="1">
    <location>
        <begin position="98"/>
        <end position="121"/>
    </location>
</feature>
<gene>
    <name evidence="2" type="ORF">RchiOBHm_Chr5g0001771</name>
</gene>
<dbReference type="PANTHER" id="PTHR31963">
    <property type="entry name" value="RAS GUANINE NUCLEOTIDE EXCHANGE FACTOR K"/>
    <property type="match status" value="1"/>
</dbReference>
<dbReference type="EMBL" id="PDCK01000043">
    <property type="protein sequence ID" value="PRQ28318.1"/>
    <property type="molecule type" value="Genomic_DNA"/>
</dbReference>
<feature type="transmembrane region" description="Helical" evidence="1">
    <location>
        <begin position="157"/>
        <end position="178"/>
    </location>
</feature>
<feature type="transmembrane region" description="Helical" evidence="1">
    <location>
        <begin position="264"/>
        <end position="287"/>
    </location>
</feature>
<evidence type="ECO:0000313" key="2">
    <source>
        <dbReference type="EMBL" id="PRQ28318.1"/>
    </source>
</evidence>
<organism evidence="2 3">
    <name type="scientific">Rosa chinensis</name>
    <name type="common">China rose</name>
    <dbReference type="NCBI Taxonomy" id="74649"/>
    <lineage>
        <taxon>Eukaryota</taxon>
        <taxon>Viridiplantae</taxon>
        <taxon>Streptophyta</taxon>
        <taxon>Embryophyta</taxon>
        <taxon>Tracheophyta</taxon>
        <taxon>Spermatophyta</taxon>
        <taxon>Magnoliopsida</taxon>
        <taxon>eudicotyledons</taxon>
        <taxon>Gunneridae</taxon>
        <taxon>Pentapetalae</taxon>
        <taxon>rosids</taxon>
        <taxon>fabids</taxon>
        <taxon>Rosales</taxon>
        <taxon>Rosaceae</taxon>
        <taxon>Rosoideae</taxon>
        <taxon>Rosoideae incertae sedis</taxon>
        <taxon>Rosa</taxon>
    </lineage>
</organism>
<sequence length="448" mass="51627">MDFLVSLFIYIQTSKESLYRTMEDQSHPILPKQTSISSHEGLELPSFGSWLKWVFVDQSSIWRTGLSWSIFFVLAIGVPLVTHFLLSCSSCDANHSRPYHVVSQISLSLFAMLSFISLSCWTRKFGLKRFLFLDKLSDASEKVRHEYKQQFQNSMKLLCLIVFPCFAAECVYKIWWYVSGATELPYYGNMYLSDTILCMLELCSWLYRTTIFFLVCVLFRLICHLQILRLEIYALVFQKETEVETIMMEHNKIRRTFRIISHRFRAFILISLIMVTASQLAFLVMITRSSAHVNIFTAGELALCSISLVTSLFICLRSATKVTHKAQKVTGLAAKWHVCATIHSFDYAETETPMVPQVSSDHLVFPFGADLESDDEEGDEEDDLDNTKLVPIFTNTISFQKRQALVKYLEHNRAGITVFGFMVDRTWLHSIFGIQLALLLWMLNKTIS</sequence>
<dbReference type="InterPro" id="IPR021924">
    <property type="entry name" value="DUF3537"/>
</dbReference>
<evidence type="ECO:0000256" key="1">
    <source>
        <dbReference type="SAM" id="Phobius"/>
    </source>
</evidence>
<keyword evidence="1" id="KW-1133">Transmembrane helix</keyword>
<dbReference type="OMA" id="WRTGLSW"/>
<keyword evidence="1" id="KW-0472">Membrane</keyword>
<proteinExistence type="predicted"/>
<reference evidence="2 3" key="1">
    <citation type="journal article" date="2018" name="Nat. Genet.">
        <title>The Rosa genome provides new insights in the design of modern roses.</title>
        <authorList>
            <person name="Bendahmane M."/>
        </authorList>
    </citation>
    <scope>NUCLEOTIDE SEQUENCE [LARGE SCALE GENOMIC DNA]</scope>
    <source>
        <strain evidence="3">cv. Old Blush</strain>
    </source>
</reference>
<comment type="caution">
    <text evidence="2">The sequence shown here is derived from an EMBL/GenBank/DDBJ whole genome shotgun (WGS) entry which is preliminary data.</text>
</comment>
<evidence type="ECO:0008006" key="4">
    <source>
        <dbReference type="Google" id="ProtNLM"/>
    </source>
</evidence>
<dbReference type="PANTHER" id="PTHR31963:SF17">
    <property type="entry name" value="PROTEIN, PUTATIVE (DUF3537)-RELATED"/>
    <property type="match status" value="1"/>
</dbReference>
<protein>
    <recommendedName>
        <fullName evidence="4">Extracellular ligand-gated ion channel protein</fullName>
    </recommendedName>
</protein>
<feature type="transmembrane region" description="Helical" evidence="1">
    <location>
        <begin position="66"/>
        <end position="86"/>
    </location>
</feature>
<dbReference type="Proteomes" id="UP000238479">
    <property type="component" value="Chromosome 5"/>
</dbReference>
<feature type="transmembrane region" description="Helical" evidence="1">
    <location>
        <begin position="205"/>
        <end position="223"/>
    </location>
</feature>
<dbReference type="AlphaFoldDB" id="A0A2P6Q296"/>
<feature type="transmembrane region" description="Helical" evidence="1">
    <location>
        <begin position="293"/>
        <end position="316"/>
    </location>
</feature>
<evidence type="ECO:0000313" key="3">
    <source>
        <dbReference type="Proteomes" id="UP000238479"/>
    </source>
</evidence>
<dbReference type="OrthoDB" id="1916325at2759"/>
<name>A0A2P6Q296_ROSCH</name>
<dbReference type="Pfam" id="PF12056">
    <property type="entry name" value="DUF3537"/>
    <property type="match status" value="1"/>
</dbReference>